<dbReference type="CDD" id="cd03057">
    <property type="entry name" value="GST_N_Beta"/>
    <property type="match status" value="1"/>
</dbReference>
<dbReference type="SFLD" id="SFLDG00358">
    <property type="entry name" value="Main_(cytGST)"/>
    <property type="match status" value="1"/>
</dbReference>
<dbReference type="Pfam" id="PF02798">
    <property type="entry name" value="GST_N"/>
    <property type="match status" value="1"/>
</dbReference>
<dbReference type="InterPro" id="IPR010987">
    <property type="entry name" value="Glutathione-S-Trfase_C-like"/>
</dbReference>
<dbReference type="PROSITE" id="PS50405">
    <property type="entry name" value="GST_CTER"/>
    <property type="match status" value="1"/>
</dbReference>
<sequence>MLKLHYAPGTISVAVAIALEEAGLAYEPVKVDFAAAEQTGAPYLALNPKGRVPTLVTEAGSALTETGALLDYVAARAPDAALVPADPEAAAHMRGVMYYLASTMHVAHAHKMRGHRWADQQSSFDDMKAKVPQTMADCAAYVENHAFRGDYVAGDRLSLADPYLFVVSGWLEGDGVDRANFPQLKAFAARMEDRASVKAIREKGMLV</sequence>
<dbReference type="PANTHER" id="PTHR44051">
    <property type="entry name" value="GLUTATHIONE S-TRANSFERASE-RELATED"/>
    <property type="match status" value="1"/>
</dbReference>
<dbReference type="InterPro" id="IPR004046">
    <property type="entry name" value="GST_C"/>
</dbReference>
<evidence type="ECO:0000313" key="3">
    <source>
        <dbReference type="EMBL" id="MFC6641942.1"/>
    </source>
</evidence>
<evidence type="ECO:0000313" key="4">
    <source>
        <dbReference type="Proteomes" id="UP001596403"/>
    </source>
</evidence>
<dbReference type="RefSeq" id="WP_120350054.1">
    <property type="nucleotide sequence ID" value="NZ_JBHSWA010000001.1"/>
</dbReference>
<dbReference type="PROSITE" id="PS50404">
    <property type="entry name" value="GST_NTER"/>
    <property type="match status" value="1"/>
</dbReference>
<dbReference type="Pfam" id="PF14497">
    <property type="entry name" value="GST_C_3"/>
    <property type="match status" value="1"/>
</dbReference>
<dbReference type="InterPro" id="IPR040079">
    <property type="entry name" value="Glutathione_S-Trfase"/>
</dbReference>
<feature type="domain" description="GST N-terminal" evidence="1">
    <location>
        <begin position="1"/>
        <end position="81"/>
    </location>
</feature>
<dbReference type="Gene3D" id="1.20.1050.10">
    <property type="match status" value="1"/>
</dbReference>
<feature type="domain" description="GST C-terminal" evidence="2">
    <location>
        <begin position="86"/>
        <end position="207"/>
    </location>
</feature>
<dbReference type="InterPro" id="IPR036249">
    <property type="entry name" value="Thioredoxin-like_sf"/>
</dbReference>
<reference evidence="4" key="1">
    <citation type="journal article" date="2019" name="Int. J. Syst. Evol. Microbiol.">
        <title>The Global Catalogue of Microorganisms (GCM) 10K type strain sequencing project: providing services to taxonomists for standard genome sequencing and annotation.</title>
        <authorList>
            <consortium name="The Broad Institute Genomics Platform"/>
            <consortium name="The Broad Institute Genome Sequencing Center for Infectious Disease"/>
            <person name="Wu L."/>
            <person name="Ma J."/>
        </authorList>
    </citation>
    <scope>NUCLEOTIDE SEQUENCE [LARGE SCALE GENOMIC DNA]</scope>
    <source>
        <strain evidence="4">NBRC 111368</strain>
    </source>
</reference>
<dbReference type="Gene3D" id="3.40.30.10">
    <property type="entry name" value="Glutaredoxin"/>
    <property type="match status" value="1"/>
</dbReference>
<evidence type="ECO:0000259" key="2">
    <source>
        <dbReference type="PROSITE" id="PS50405"/>
    </source>
</evidence>
<evidence type="ECO:0000259" key="1">
    <source>
        <dbReference type="PROSITE" id="PS50404"/>
    </source>
</evidence>
<comment type="caution">
    <text evidence="3">The sequence shown here is derived from an EMBL/GenBank/DDBJ whole genome shotgun (WGS) entry which is preliminary data.</text>
</comment>
<dbReference type="SFLD" id="SFLDS00019">
    <property type="entry name" value="Glutathione_Transferase_(cytos"/>
    <property type="match status" value="1"/>
</dbReference>
<gene>
    <name evidence="3" type="ORF">ACFQAU_09715</name>
</gene>
<proteinExistence type="predicted"/>
<keyword evidence="4" id="KW-1185">Reference proteome</keyword>
<dbReference type="InterPro" id="IPR004045">
    <property type="entry name" value="Glutathione_S-Trfase_N"/>
</dbReference>
<dbReference type="SUPFAM" id="SSF52833">
    <property type="entry name" value="Thioredoxin-like"/>
    <property type="match status" value="1"/>
</dbReference>
<dbReference type="PANTHER" id="PTHR44051:SF8">
    <property type="entry name" value="GLUTATHIONE S-TRANSFERASE GSTA"/>
    <property type="match status" value="1"/>
</dbReference>
<accession>A0ABW1YXG6</accession>
<dbReference type="CDD" id="cd03188">
    <property type="entry name" value="GST_C_Beta"/>
    <property type="match status" value="1"/>
</dbReference>
<name>A0ABW1YXG6_9RHOB</name>
<dbReference type="SFLD" id="SFLDG01150">
    <property type="entry name" value="Main.1:_Beta-like"/>
    <property type="match status" value="1"/>
</dbReference>
<organism evidence="3 4">
    <name type="scientific">Sulfitobacter profundi</name>
    <dbReference type="NCBI Taxonomy" id="2679961"/>
    <lineage>
        <taxon>Bacteria</taxon>
        <taxon>Pseudomonadati</taxon>
        <taxon>Pseudomonadota</taxon>
        <taxon>Alphaproteobacteria</taxon>
        <taxon>Rhodobacterales</taxon>
        <taxon>Roseobacteraceae</taxon>
        <taxon>Sulfitobacter</taxon>
    </lineage>
</organism>
<protein>
    <submittedName>
        <fullName evidence="3">Glutathione S-transferase family protein</fullName>
    </submittedName>
</protein>
<dbReference type="InterPro" id="IPR036282">
    <property type="entry name" value="Glutathione-S-Trfase_C_sf"/>
</dbReference>
<dbReference type="EMBL" id="JBHSWA010000001">
    <property type="protein sequence ID" value="MFC6641942.1"/>
    <property type="molecule type" value="Genomic_DNA"/>
</dbReference>
<dbReference type="SUPFAM" id="SSF47616">
    <property type="entry name" value="GST C-terminal domain-like"/>
    <property type="match status" value="1"/>
</dbReference>
<dbReference type="Proteomes" id="UP001596403">
    <property type="component" value="Unassembled WGS sequence"/>
</dbReference>